<feature type="region of interest" description="Disordered" evidence="1">
    <location>
        <begin position="165"/>
        <end position="237"/>
    </location>
</feature>
<dbReference type="RefSeq" id="XP_007412107.1">
    <property type="nucleotide sequence ID" value="XM_007412045.1"/>
</dbReference>
<proteinExistence type="predicted"/>
<evidence type="ECO:0000313" key="2">
    <source>
        <dbReference type="EMBL" id="EGG04668.1"/>
    </source>
</evidence>
<feature type="compositionally biased region" description="Basic and acidic residues" evidence="1">
    <location>
        <begin position="228"/>
        <end position="237"/>
    </location>
</feature>
<dbReference type="HOGENOM" id="CLU_1170863_0_0_1"/>
<dbReference type="KEGG" id="mlr:MELLADRAFT_75154"/>
<reference evidence="3" key="1">
    <citation type="journal article" date="2011" name="Proc. Natl. Acad. Sci. U.S.A.">
        <title>Obligate biotrophy features unraveled by the genomic analysis of rust fungi.</title>
        <authorList>
            <person name="Duplessis S."/>
            <person name="Cuomo C.A."/>
            <person name="Lin Y.-C."/>
            <person name="Aerts A."/>
            <person name="Tisserant E."/>
            <person name="Veneault-Fourrey C."/>
            <person name="Joly D.L."/>
            <person name="Hacquard S."/>
            <person name="Amselem J."/>
            <person name="Cantarel B.L."/>
            <person name="Chiu R."/>
            <person name="Coutinho P.M."/>
            <person name="Feau N."/>
            <person name="Field M."/>
            <person name="Frey P."/>
            <person name="Gelhaye E."/>
            <person name="Goldberg J."/>
            <person name="Grabherr M.G."/>
            <person name="Kodira C.D."/>
            <person name="Kohler A."/>
            <person name="Kuees U."/>
            <person name="Lindquist E.A."/>
            <person name="Lucas S.M."/>
            <person name="Mago R."/>
            <person name="Mauceli E."/>
            <person name="Morin E."/>
            <person name="Murat C."/>
            <person name="Pangilinan J.L."/>
            <person name="Park R."/>
            <person name="Pearson M."/>
            <person name="Quesneville H."/>
            <person name="Rouhier N."/>
            <person name="Sakthikumar S."/>
            <person name="Salamov A.A."/>
            <person name="Schmutz J."/>
            <person name="Selles B."/>
            <person name="Shapiro H."/>
            <person name="Tanguay P."/>
            <person name="Tuskan G.A."/>
            <person name="Henrissat B."/>
            <person name="Van de Peer Y."/>
            <person name="Rouze P."/>
            <person name="Ellis J.G."/>
            <person name="Dodds P.N."/>
            <person name="Schein J.E."/>
            <person name="Zhong S."/>
            <person name="Hamelin R.C."/>
            <person name="Grigoriev I.V."/>
            <person name="Szabo L.J."/>
            <person name="Martin F."/>
        </authorList>
    </citation>
    <scope>NUCLEOTIDE SEQUENCE [LARGE SCALE GENOMIC DNA]</scope>
    <source>
        <strain evidence="3">98AG31 / pathotype 3-4-7</strain>
    </source>
</reference>
<evidence type="ECO:0000313" key="3">
    <source>
        <dbReference type="Proteomes" id="UP000001072"/>
    </source>
</evidence>
<dbReference type="AlphaFoldDB" id="F4RSL9"/>
<dbReference type="EMBL" id="GL883117">
    <property type="protein sequence ID" value="EGG04668.1"/>
    <property type="molecule type" value="Genomic_DNA"/>
</dbReference>
<organism evidence="3">
    <name type="scientific">Melampsora larici-populina (strain 98AG31 / pathotype 3-4-7)</name>
    <name type="common">Poplar leaf rust fungus</name>
    <dbReference type="NCBI Taxonomy" id="747676"/>
    <lineage>
        <taxon>Eukaryota</taxon>
        <taxon>Fungi</taxon>
        <taxon>Dikarya</taxon>
        <taxon>Basidiomycota</taxon>
        <taxon>Pucciniomycotina</taxon>
        <taxon>Pucciniomycetes</taxon>
        <taxon>Pucciniales</taxon>
        <taxon>Melampsoraceae</taxon>
        <taxon>Melampsora</taxon>
    </lineage>
</organism>
<dbReference type="VEuPathDB" id="FungiDB:MELLADRAFT_75154"/>
<accession>F4RSL9</accession>
<feature type="compositionally biased region" description="Polar residues" evidence="1">
    <location>
        <begin position="165"/>
        <end position="177"/>
    </location>
</feature>
<gene>
    <name evidence="2" type="ORF">MELLADRAFT_75154</name>
</gene>
<feature type="region of interest" description="Disordered" evidence="1">
    <location>
        <begin position="1"/>
        <end position="26"/>
    </location>
</feature>
<keyword evidence="3" id="KW-1185">Reference proteome</keyword>
<dbReference type="InParanoid" id="F4RSL9"/>
<dbReference type="GeneID" id="18932622"/>
<protein>
    <submittedName>
        <fullName evidence="2">Uncharacterized protein</fullName>
    </submittedName>
</protein>
<evidence type="ECO:0000256" key="1">
    <source>
        <dbReference type="SAM" id="MobiDB-lite"/>
    </source>
</evidence>
<dbReference type="Proteomes" id="UP000001072">
    <property type="component" value="Unassembled WGS sequence"/>
</dbReference>
<name>F4RSL9_MELLP</name>
<sequence length="237" mass="25658">MAKSHKKEATRFSVPTNTLVPPDPSSKQFPDLTFKITITKARTMVNQKLFQVPSPADGRIDTMSHVIRTRSYQAMMAQGTPQSPLFNRGSSLRLSPNNSPVNGRLIGLSTTSMINFVNNASAGPTNSQSSLVLSLNPHINPLIFSTLGSSSKSFSGSPSTICTSLPTGALSSRNSPNKRPAPIPELSDDDDKELPVDAFDDPRITISAEAGDEDGPDEFVGQWRTRCRRGEPPYETP</sequence>